<comment type="subcellular location">
    <subcellularLocation>
        <location evidence="1 17">Cell membrane</location>
        <topology evidence="1 17">Multi-pass membrane protein</topology>
    </subcellularLocation>
</comment>
<dbReference type="Pfam" id="PF02673">
    <property type="entry name" value="BacA"/>
    <property type="match status" value="1"/>
</dbReference>
<comment type="function">
    <text evidence="17">Catalyzes the dephosphorylation of undecaprenyl diphosphate (UPP). Confers resistance to bacitracin.</text>
</comment>
<protein>
    <recommendedName>
        <fullName evidence="4 17">Undecaprenyl-diphosphatase</fullName>
        <ecNumber evidence="3 17">3.6.1.27</ecNumber>
    </recommendedName>
    <alternativeName>
        <fullName evidence="15 17">Bacitracin resistance protein</fullName>
    </alternativeName>
    <alternativeName>
        <fullName evidence="14 17">Undecaprenyl pyrophosphate phosphatase</fullName>
    </alternativeName>
</protein>
<organism evidence="18 19">
    <name type="scientific">Alkalihalobacterium chitinilyticum</name>
    <dbReference type="NCBI Taxonomy" id="2980103"/>
    <lineage>
        <taxon>Bacteria</taxon>
        <taxon>Bacillati</taxon>
        <taxon>Bacillota</taxon>
        <taxon>Bacilli</taxon>
        <taxon>Bacillales</taxon>
        <taxon>Bacillaceae</taxon>
        <taxon>Alkalihalobacterium</taxon>
    </lineage>
</organism>
<comment type="catalytic activity">
    <reaction evidence="16 17">
        <text>di-trans,octa-cis-undecaprenyl diphosphate + H2O = di-trans,octa-cis-undecaprenyl phosphate + phosphate + H(+)</text>
        <dbReference type="Rhea" id="RHEA:28094"/>
        <dbReference type="ChEBI" id="CHEBI:15377"/>
        <dbReference type="ChEBI" id="CHEBI:15378"/>
        <dbReference type="ChEBI" id="CHEBI:43474"/>
        <dbReference type="ChEBI" id="CHEBI:58405"/>
        <dbReference type="ChEBI" id="CHEBI:60392"/>
        <dbReference type="EC" id="3.6.1.27"/>
    </reaction>
</comment>
<evidence type="ECO:0000256" key="10">
    <source>
        <dbReference type="ARBA" id="ARBA00022989"/>
    </source>
</evidence>
<dbReference type="InterPro" id="IPR003824">
    <property type="entry name" value="UppP"/>
</dbReference>
<reference evidence="18" key="1">
    <citation type="submission" date="2024-05" db="EMBL/GenBank/DDBJ databases">
        <title>Alkalihalobacillus sp. strain MEB203 novel alkaliphilic bacterium from Lonar Lake, India.</title>
        <authorList>
            <person name="Joshi A."/>
            <person name="Thite S."/>
            <person name="Mengade P."/>
        </authorList>
    </citation>
    <scope>NUCLEOTIDE SEQUENCE</scope>
    <source>
        <strain evidence="18">MEB 203</strain>
    </source>
</reference>
<feature type="transmembrane region" description="Helical" evidence="17">
    <location>
        <begin position="48"/>
        <end position="66"/>
    </location>
</feature>
<feature type="transmembrane region" description="Helical" evidence="17">
    <location>
        <begin position="155"/>
        <end position="177"/>
    </location>
</feature>
<evidence type="ECO:0000256" key="15">
    <source>
        <dbReference type="ARBA" id="ARBA00032932"/>
    </source>
</evidence>
<comment type="miscellaneous">
    <text evidence="17">Bacitracin is thought to be involved in the inhibition of peptidoglycan synthesis by sequestering undecaprenyl diphosphate, thereby reducing the pool of lipid carrier available.</text>
</comment>
<keyword evidence="11 17" id="KW-0472">Membrane</keyword>
<evidence type="ECO:0000256" key="9">
    <source>
        <dbReference type="ARBA" id="ARBA00022984"/>
    </source>
</evidence>
<keyword evidence="13 17" id="KW-0961">Cell wall biogenesis/degradation</keyword>
<name>A0ABT5VF93_9BACI</name>
<dbReference type="HAMAP" id="MF_01006">
    <property type="entry name" value="Undec_diphosphatase"/>
    <property type="match status" value="1"/>
</dbReference>
<proteinExistence type="inferred from homology"/>
<comment type="caution">
    <text evidence="18">The sequence shown here is derived from an EMBL/GenBank/DDBJ whole genome shotgun (WGS) entry which is preliminary data.</text>
</comment>
<evidence type="ECO:0000256" key="5">
    <source>
        <dbReference type="ARBA" id="ARBA00022475"/>
    </source>
</evidence>
<accession>A0ABT5VF93</accession>
<comment type="similarity">
    <text evidence="2 17">Belongs to the UppP family.</text>
</comment>
<evidence type="ECO:0000313" key="19">
    <source>
        <dbReference type="Proteomes" id="UP001148125"/>
    </source>
</evidence>
<keyword evidence="7 17" id="KW-0378">Hydrolase</keyword>
<feature type="transmembrane region" description="Helical" evidence="17">
    <location>
        <begin position="189"/>
        <end position="209"/>
    </location>
</feature>
<evidence type="ECO:0000256" key="3">
    <source>
        <dbReference type="ARBA" id="ARBA00012374"/>
    </source>
</evidence>
<gene>
    <name evidence="17" type="primary">uppP</name>
    <name evidence="18" type="ORF">N7Z68_11150</name>
</gene>
<sequence>MNWFEALLLGIIQGISEFLPISSSAHLVIAEKLLGIQVSTNDLTFEVLLHAASLLAVICFFWRDLLEIIKDFFTYLFFKSEKAKTNYRFAWLIVGATLITMGVGKGIEGLIGDNITQASTIGAALIVTGLFLILIEHGINVGDRTVKEMTWKDGLIIGIGQALAVIPGISRAGSTLIVSLWCGLDKKTAVRYSFLLSIPVILGITILKLPELTAETFAGVGFELAIACIASFIFAIIGIKWLIQMLNQAKLTYFAIYCIALGTITWIFLKDIQV</sequence>
<dbReference type="EMBL" id="JAOTPO010000006">
    <property type="protein sequence ID" value="MDE5413940.1"/>
    <property type="molecule type" value="Genomic_DNA"/>
</dbReference>
<feature type="transmembrane region" description="Helical" evidence="17">
    <location>
        <begin position="251"/>
        <end position="269"/>
    </location>
</feature>
<feature type="transmembrane region" description="Helical" evidence="17">
    <location>
        <begin position="216"/>
        <end position="239"/>
    </location>
</feature>
<evidence type="ECO:0000256" key="13">
    <source>
        <dbReference type="ARBA" id="ARBA00023316"/>
    </source>
</evidence>
<feature type="transmembrane region" description="Helical" evidence="17">
    <location>
        <begin position="115"/>
        <end position="135"/>
    </location>
</feature>
<evidence type="ECO:0000256" key="16">
    <source>
        <dbReference type="ARBA" id="ARBA00047594"/>
    </source>
</evidence>
<keyword evidence="10 17" id="KW-1133">Transmembrane helix</keyword>
<evidence type="ECO:0000256" key="1">
    <source>
        <dbReference type="ARBA" id="ARBA00004651"/>
    </source>
</evidence>
<evidence type="ECO:0000256" key="17">
    <source>
        <dbReference type="HAMAP-Rule" id="MF_01006"/>
    </source>
</evidence>
<evidence type="ECO:0000256" key="4">
    <source>
        <dbReference type="ARBA" id="ARBA00021581"/>
    </source>
</evidence>
<keyword evidence="9 17" id="KW-0573">Peptidoglycan synthesis</keyword>
<keyword evidence="8 17" id="KW-0133">Cell shape</keyword>
<dbReference type="PANTHER" id="PTHR30622">
    <property type="entry name" value="UNDECAPRENYL-DIPHOSPHATASE"/>
    <property type="match status" value="1"/>
</dbReference>
<dbReference type="PANTHER" id="PTHR30622:SF2">
    <property type="entry name" value="UNDECAPRENYL-DIPHOSPHATASE"/>
    <property type="match status" value="1"/>
</dbReference>
<keyword evidence="12 17" id="KW-0046">Antibiotic resistance</keyword>
<evidence type="ECO:0000256" key="8">
    <source>
        <dbReference type="ARBA" id="ARBA00022960"/>
    </source>
</evidence>
<evidence type="ECO:0000256" key="12">
    <source>
        <dbReference type="ARBA" id="ARBA00023251"/>
    </source>
</evidence>
<keyword evidence="6 17" id="KW-0812">Transmembrane</keyword>
<dbReference type="EC" id="3.6.1.27" evidence="3 17"/>
<evidence type="ECO:0000256" key="11">
    <source>
        <dbReference type="ARBA" id="ARBA00023136"/>
    </source>
</evidence>
<feature type="transmembrane region" description="Helical" evidence="17">
    <location>
        <begin position="87"/>
        <end position="103"/>
    </location>
</feature>
<evidence type="ECO:0000313" key="18">
    <source>
        <dbReference type="EMBL" id="MDE5413940.1"/>
    </source>
</evidence>
<evidence type="ECO:0000256" key="14">
    <source>
        <dbReference type="ARBA" id="ARBA00032707"/>
    </source>
</evidence>
<keyword evidence="19" id="KW-1185">Reference proteome</keyword>
<evidence type="ECO:0000256" key="7">
    <source>
        <dbReference type="ARBA" id="ARBA00022801"/>
    </source>
</evidence>
<evidence type="ECO:0000256" key="2">
    <source>
        <dbReference type="ARBA" id="ARBA00010621"/>
    </source>
</evidence>
<dbReference type="Proteomes" id="UP001148125">
    <property type="component" value="Unassembled WGS sequence"/>
</dbReference>
<evidence type="ECO:0000256" key="6">
    <source>
        <dbReference type="ARBA" id="ARBA00022692"/>
    </source>
</evidence>
<keyword evidence="5 17" id="KW-1003">Cell membrane</keyword>
<dbReference type="RefSeq" id="WP_275118550.1">
    <property type="nucleotide sequence ID" value="NZ_JAOTPO010000006.1"/>
</dbReference>